<feature type="domain" description="EamA" evidence="7">
    <location>
        <begin position="11"/>
        <end position="141"/>
    </location>
</feature>
<comment type="similarity">
    <text evidence="2">Belongs to the EamA transporter family.</text>
</comment>
<keyword evidence="5 6" id="KW-0472">Membrane</keyword>
<feature type="transmembrane region" description="Helical" evidence="6">
    <location>
        <begin position="275"/>
        <end position="292"/>
    </location>
</feature>
<dbReference type="InterPro" id="IPR037185">
    <property type="entry name" value="EmrE-like"/>
</dbReference>
<dbReference type="EMBL" id="AP021857">
    <property type="protein sequence ID" value="BBO20982.1"/>
    <property type="molecule type" value="Genomic_DNA"/>
</dbReference>
<dbReference type="PANTHER" id="PTHR32322">
    <property type="entry name" value="INNER MEMBRANE TRANSPORTER"/>
    <property type="match status" value="1"/>
</dbReference>
<evidence type="ECO:0000256" key="4">
    <source>
        <dbReference type="ARBA" id="ARBA00022989"/>
    </source>
</evidence>
<comment type="subcellular location">
    <subcellularLocation>
        <location evidence="1">Membrane</location>
        <topology evidence="1">Multi-pass membrane protein</topology>
    </subcellularLocation>
</comment>
<evidence type="ECO:0000313" key="8">
    <source>
        <dbReference type="EMBL" id="BBO20982.1"/>
    </source>
</evidence>
<evidence type="ECO:0000256" key="3">
    <source>
        <dbReference type="ARBA" id="ARBA00022692"/>
    </source>
</evidence>
<reference evidence="8" key="1">
    <citation type="journal article" name="DNA Res.">
        <title>The physiological potential of anammox bacteria as revealed by their core genome structure.</title>
        <authorList>
            <person name="Okubo T."/>
            <person name="Toyoda A."/>
            <person name="Fukuhara K."/>
            <person name="Uchiyama I."/>
            <person name="Harigaya Y."/>
            <person name="Kuroiwa M."/>
            <person name="Suzuki T."/>
            <person name="Murakami Y."/>
            <person name="Suwa Y."/>
            <person name="Takami H."/>
        </authorList>
    </citation>
    <scope>NUCLEOTIDE SEQUENCE</scope>
    <source>
        <strain evidence="8">317325-3</strain>
    </source>
</reference>
<evidence type="ECO:0000256" key="6">
    <source>
        <dbReference type="SAM" id="Phobius"/>
    </source>
</evidence>
<dbReference type="Proteomes" id="UP000662914">
    <property type="component" value="Chromosome"/>
</dbReference>
<dbReference type="Pfam" id="PF00892">
    <property type="entry name" value="EamA"/>
    <property type="match status" value="2"/>
</dbReference>
<dbReference type="PANTHER" id="PTHR32322:SF2">
    <property type="entry name" value="EAMA DOMAIN-CONTAINING PROTEIN"/>
    <property type="match status" value="1"/>
</dbReference>
<sequence length="296" mass="31259">MERKTHLDSTAMALMVVLCAAWGLQQVAIKVANAGISPVLQASLRSLGAAVLVWAWSAARGIRLFGRDGTLGPGLLCAALFAGEFAFIYWGLSYTSASRGVVFLYTAPFMVALGAHLFLPGERLRPLQWLGLACAFAGILAAFGESLGLPTKSQLRGDGMLFLGAVLWAATTLLIKGSRLARISPAKTLFYQLAGSALVLPFVSLALGEPGIVAATPLVLASLAYQTVLVAFASYLAWFWLVVHYPAGRLSAFSFLTPLFGVLAGALLLSERVSSALAAALVLVVLGIWLVNRPPR</sequence>
<name>A0A809RN59_9PROT</name>
<organism evidence="8 9">
    <name type="scientific">Candidatus Desulfobacillus denitrificans</name>
    <dbReference type="NCBI Taxonomy" id="2608985"/>
    <lineage>
        <taxon>Bacteria</taxon>
        <taxon>Pseudomonadati</taxon>
        <taxon>Pseudomonadota</taxon>
        <taxon>Betaproteobacteria</taxon>
        <taxon>Candidatus Desulfobacillus</taxon>
    </lineage>
</organism>
<dbReference type="InterPro" id="IPR000620">
    <property type="entry name" value="EamA_dom"/>
</dbReference>
<dbReference type="SUPFAM" id="SSF103481">
    <property type="entry name" value="Multidrug resistance efflux transporter EmrE"/>
    <property type="match status" value="2"/>
</dbReference>
<feature type="transmembrane region" description="Helical" evidence="6">
    <location>
        <begin position="219"/>
        <end position="243"/>
    </location>
</feature>
<evidence type="ECO:0000256" key="5">
    <source>
        <dbReference type="ARBA" id="ARBA00023136"/>
    </source>
</evidence>
<keyword evidence="4 6" id="KW-1133">Transmembrane helix</keyword>
<gene>
    <name evidence="8" type="ORF">DSYM_16810</name>
</gene>
<evidence type="ECO:0000259" key="7">
    <source>
        <dbReference type="Pfam" id="PF00892"/>
    </source>
</evidence>
<dbReference type="InterPro" id="IPR050638">
    <property type="entry name" value="AA-Vitamin_Transporters"/>
</dbReference>
<dbReference type="AlphaFoldDB" id="A0A809RN59"/>
<protein>
    <submittedName>
        <fullName evidence="8">EamA family transporter</fullName>
    </submittedName>
</protein>
<keyword evidence="3 6" id="KW-0812">Transmembrane</keyword>
<feature type="transmembrane region" description="Helical" evidence="6">
    <location>
        <begin position="98"/>
        <end position="119"/>
    </location>
</feature>
<feature type="domain" description="EamA" evidence="7">
    <location>
        <begin position="156"/>
        <end position="292"/>
    </location>
</feature>
<feature type="transmembrane region" description="Helical" evidence="6">
    <location>
        <begin position="250"/>
        <end position="269"/>
    </location>
</feature>
<feature type="transmembrane region" description="Helical" evidence="6">
    <location>
        <begin position="189"/>
        <end position="207"/>
    </location>
</feature>
<accession>A0A809RN59</accession>
<feature type="transmembrane region" description="Helical" evidence="6">
    <location>
        <begin position="74"/>
        <end position="92"/>
    </location>
</feature>
<feature type="transmembrane region" description="Helical" evidence="6">
    <location>
        <begin position="159"/>
        <end position="177"/>
    </location>
</feature>
<dbReference type="KEGG" id="ddz:DSYM_16810"/>
<evidence type="ECO:0000256" key="1">
    <source>
        <dbReference type="ARBA" id="ARBA00004141"/>
    </source>
</evidence>
<feature type="transmembrane region" description="Helical" evidence="6">
    <location>
        <begin position="126"/>
        <end position="147"/>
    </location>
</feature>
<proteinExistence type="inferred from homology"/>
<feature type="transmembrane region" description="Helical" evidence="6">
    <location>
        <begin position="44"/>
        <end position="62"/>
    </location>
</feature>
<evidence type="ECO:0000256" key="2">
    <source>
        <dbReference type="ARBA" id="ARBA00007362"/>
    </source>
</evidence>
<dbReference type="GO" id="GO:0016020">
    <property type="term" value="C:membrane"/>
    <property type="evidence" value="ECO:0007669"/>
    <property type="project" value="UniProtKB-SubCell"/>
</dbReference>
<evidence type="ECO:0000313" key="9">
    <source>
        <dbReference type="Proteomes" id="UP000662914"/>
    </source>
</evidence>